<evidence type="ECO:0000313" key="1">
    <source>
        <dbReference type="EMBL" id="SFL46309.1"/>
    </source>
</evidence>
<dbReference type="Proteomes" id="UP000199550">
    <property type="component" value="Unassembled WGS sequence"/>
</dbReference>
<dbReference type="AlphaFoldDB" id="A0A1I4HVU3"/>
<protein>
    <submittedName>
        <fullName evidence="1">Uncharacterized protein</fullName>
    </submittedName>
</protein>
<name>A0A1I4HVU3_9RHOB</name>
<gene>
    <name evidence="1" type="ORF">SAMN04488004_12039</name>
</gene>
<evidence type="ECO:0000313" key="2">
    <source>
        <dbReference type="Proteomes" id="UP000199550"/>
    </source>
</evidence>
<organism evidence="1 2">
    <name type="scientific">Loktanella salsilacus</name>
    <dbReference type="NCBI Taxonomy" id="195913"/>
    <lineage>
        <taxon>Bacteria</taxon>
        <taxon>Pseudomonadati</taxon>
        <taxon>Pseudomonadota</taxon>
        <taxon>Alphaproteobacteria</taxon>
        <taxon>Rhodobacterales</taxon>
        <taxon>Roseobacteraceae</taxon>
        <taxon>Loktanella</taxon>
    </lineage>
</organism>
<proteinExistence type="predicted"/>
<dbReference type="RefSeq" id="WP_281245350.1">
    <property type="nucleotide sequence ID" value="NZ_FOTF01000020.1"/>
</dbReference>
<keyword evidence="2" id="KW-1185">Reference proteome</keyword>
<reference evidence="1 2" key="1">
    <citation type="submission" date="2016-10" db="EMBL/GenBank/DDBJ databases">
        <authorList>
            <person name="de Groot N.N."/>
        </authorList>
    </citation>
    <scope>NUCLEOTIDE SEQUENCE [LARGE SCALE GENOMIC DNA]</scope>
    <source>
        <strain evidence="1 2">DSM 16199</strain>
    </source>
</reference>
<sequence length="44" mass="4612">MKTYAFTALAFTITLIDHGPALPLTRPIVVPDVGPGERGLCMAG</sequence>
<dbReference type="EMBL" id="FOTF01000020">
    <property type="protein sequence ID" value="SFL46309.1"/>
    <property type="molecule type" value="Genomic_DNA"/>
</dbReference>
<accession>A0A1I4HVU3</accession>